<evidence type="ECO:0000259" key="3">
    <source>
        <dbReference type="PROSITE" id="PS51186"/>
    </source>
</evidence>
<dbReference type="AlphaFoldDB" id="A0A7X6CYK4"/>
<dbReference type="Pfam" id="PF13508">
    <property type="entry name" value="Acetyltransf_7"/>
    <property type="match status" value="1"/>
</dbReference>
<organism evidence="4 5">
    <name type="scientific">Streptomyces lonarensis</name>
    <dbReference type="NCBI Taxonomy" id="700599"/>
    <lineage>
        <taxon>Bacteria</taxon>
        <taxon>Bacillati</taxon>
        <taxon>Actinomycetota</taxon>
        <taxon>Actinomycetes</taxon>
        <taxon>Kitasatosporales</taxon>
        <taxon>Streptomycetaceae</taxon>
        <taxon>Streptomyces</taxon>
    </lineage>
</organism>
<name>A0A7X6CYK4_9ACTN</name>
<evidence type="ECO:0000256" key="2">
    <source>
        <dbReference type="ARBA" id="ARBA00023315"/>
    </source>
</evidence>
<keyword evidence="1 4" id="KW-0808">Transferase</keyword>
<evidence type="ECO:0000313" key="5">
    <source>
        <dbReference type="Proteomes" id="UP000578686"/>
    </source>
</evidence>
<evidence type="ECO:0000313" key="4">
    <source>
        <dbReference type="EMBL" id="NJQ04932.1"/>
    </source>
</evidence>
<feature type="domain" description="N-acetyltransferase" evidence="3">
    <location>
        <begin position="3"/>
        <end position="173"/>
    </location>
</feature>
<keyword evidence="2" id="KW-0012">Acyltransferase</keyword>
<dbReference type="Proteomes" id="UP000578686">
    <property type="component" value="Unassembled WGS sequence"/>
</dbReference>
<dbReference type="InterPro" id="IPR050832">
    <property type="entry name" value="Bact_Acetyltransf"/>
</dbReference>
<comment type="caution">
    <text evidence="4">The sequence shown here is derived from an EMBL/GenBank/DDBJ whole genome shotgun (WGS) entry which is preliminary data.</text>
</comment>
<dbReference type="PANTHER" id="PTHR43877">
    <property type="entry name" value="AMINOALKYLPHOSPHONATE N-ACETYLTRANSFERASE-RELATED-RELATED"/>
    <property type="match status" value="1"/>
</dbReference>
<dbReference type="PANTHER" id="PTHR43877:SF2">
    <property type="entry name" value="AMINOALKYLPHOSPHONATE N-ACETYLTRANSFERASE-RELATED"/>
    <property type="match status" value="1"/>
</dbReference>
<keyword evidence="5" id="KW-1185">Reference proteome</keyword>
<dbReference type="CDD" id="cd04301">
    <property type="entry name" value="NAT_SF"/>
    <property type="match status" value="1"/>
</dbReference>
<dbReference type="Gene3D" id="3.40.630.30">
    <property type="match status" value="1"/>
</dbReference>
<dbReference type="GO" id="GO:0016747">
    <property type="term" value="F:acyltransferase activity, transferring groups other than amino-acyl groups"/>
    <property type="evidence" value="ECO:0007669"/>
    <property type="project" value="InterPro"/>
</dbReference>
<reference evidence="4 5" key="1">
    <citation type="submission" date="2020-03" db="EMBL/GenBank/DDBJ databases">
        <title>Draft genome of Streptomyces sp. ventii, isolated from the Axial Seamount in the Pacific Ocean, and resequencing of the two type strains Streptomyces lonarensis strain NCL 716 and Streptomyces bohaiensis strain 11A07.</title>
        <authorList>
            <person name="Loughran R.M."/>
            <person name="Pfannmuller K.M."/>
            <person name="Wasson B.J."/>
            <person name="Deadmond M.C."/>
            <person name="Paddock B.E."/>
            <person name="Koyack M.J."/>
            <person name="Gallegos D.A."/>
            <person name="Mitchell E.A."/>
            <person name="Ushijima B."/>
            <person name="Saw J.H."/>
            <person name="Mcphail K.L."/>
            <person name="Videau P."/>
        </authorList>
    </citation>
    <scope>NUCLEOTIDE SEQUENCE [LARGE SCALE GENOMIC DNA]</scope>
    <source>
        <strain evidence="4 5">NCL716</strain>
    </source>
</reference>
<protein>
    <submittedName>
        <fullName evidence="4">GNAT family N-acetyltransferase</fullName>
    </submittedName>
</protein>
<sequence length="173" mass="18764">MARVLGPLTPQQFRARLPGLAPLLADSVDGGASVGFLAPFDTEAAERWWRQQGAEIDSGTQQVWVAEDERGVVGTVVLHRAPKANAVHRGEIRKLLVHRDARGAGLGRELLAAARNHAAATGLTLLLLDTATGSPAEELYRRDGWTPYGVVPDFARDPAGTLEDCTFFYRRLP</sequence>
<dbReference type="InterPro" id="IPR000182">
    <property type="entry name" value="GNAT_dom"/>
</dbReference>
<dbReference type="RefSeq" id="WP_167968230.1">
    <property type="nucleotide sequence ID" value="NZ_BHZG01000123.1"/>
</dbReference>
<dbReference type="EMBL" id="JAAVJD010000020">
    <property type="protein sequence ID" value="NJQ04932.1"/>
    <property type="molecule type" value="Genomic_DNA"/>
</dbReference>
<dbReference type="SUPFAM" id="SSF55729">
    <property type="entry name" value="Acyl-CoA N-acyltransferases (Nat)"/>
    <property type="match status" value="1"/>
</dbReference>
<evidence type="ECO:0000256" key="1">
    <source>
        <dbReference type="ARBA" id="ARBA00022679"/>
    </source>
</evidence>
<dbReference type="PROSITE" id="PS51186">
    <property type="entry name" value="GNAT"/>
    <property type="match status" value="1"/>
</dbReference>
<proteinExistence type="predicted"/>
<accession>A0A7X6CYK4</accession>
<gene>
    <name evidence="4" type="ORF">HCN56_04880</name>
</gene>
<dbReference type="InterPro" id="IPR016181">
    <property type="entry name" value="Acyl_CoA_acyltransferase"/>
</dbReference>